<dbReference type="HOGENOM" id="CLU_023125_3_0_9"/>
<dbReference type="GO" id="GO:0005737">
    <property type="term" value="C:cytoplasm"/>
    <property type="evidence" value="ECO:0007669"/>
    <property type="project" value="TreeGrafter"/>
</dbReference>
<dbReference type="Proteomes" id="UP000001556">
    <property type="component" value="Chromosome"/>
</dbReference>
<protein>
    <submittedName>
        <fullName evidence="2">Metallophosphoesterase</fullName>
    </submittedName>
</protein>
<dbReference type="PANTHER" id="PTHR42850:SF7">
    <property type="entry name" value="BIS(5'-NUCLEOSYL)-TETRAPHOSPHATASE PRPE [ASYMMETRICAL]"/>
    <property type="match status" value="1"/>
</dbReference>
<proteinExistence type="predicted"/>
<feature type="domain" description="Calcineurin-like phosphoesterase" evidence="1">
    <location>
        <begin position="11"/>
        <end position="205"/>
    </location>
</feature>
<evidence type="ECO:0000313" key="3">
    <source>
        <dbReference type="Proteomes" id="UP000001556"/>
    </source>
</evidence>
<dbReference type="CDD" id="cd07423">
    <property type="entry name" value="MPP_Prp_like"/>
    <property type="match status" value="1"/>
</dbReference>
<dbReference type="STRING" id="349161.Dred_2179"/>
<dbReference type="OrthoDB" id="9779903at2"/>
<dbReference type="AlphaFoldDB" id="A4J6J3"/>
<dbReference type="InterPro" id="IPR006186">
    <property type="entry name" value="Ser/Thr-sp_prot-phosphatase"/>
</dbReference>
<reference evidence="2 3" key="1">
    <citation type="submission" date="2007-03" db="EMBL/GenBank/DDBJ databases">
        <title>Complete sequence of Desulfotomaculum reducens MI-1.</title>
        <authorList>
            <consortium name="US DOE Joint Genome Institute"/>
            <person name="Copeland A."/>
            <person name="Lucas S."/>
            <person name="Lapidus A."/>
            <person name="Barry K."/>
            <person name="Detter J.C."/>
            <person name="Glavina del Rio T."/>
            <person name="Hammon N."/>
            <person name="Israni S."/>
            <person name="Dalin E."/>
            <person name="Tice H."/>
            <person name="Pitluck S."/>
            <person name="Sims D."/>
            <person name="Brettin T."/>
            <person name="Bruce D."/>
            <person name="Han C."/>
            <person name="Tapia R."/>
            <person name="Schmutz J."/>
            <person name="Larimer F."/>
            <person name="Land M."/>
            <person name="Hauser L."/>
            <person name="Kyrpides N."/>
            <person name="Kim E."/>
            <person name="Tebo B.M."/>
            <person name="Richardson P."/>
        </authorList>
    </citation>
    <scope>NUCLEOTIDE SEQUENCE [LARGE SCALE GENOMIC DNA]</scope>
    <source>
        <strain evidence="2 3">MI-1</strain>
    </source>
</reference>
<gene>
    <name evidence="2" type="ordered locus">Dred_2179</name>
</gene>
<dbReference type="EMBL" id="CP000612">
    <property type="protein sequence ID" value="ABO50696.1"/>
    <property type="molecule type" value="Genomic_DNA"/>
</dbReference>
<dbReference type="Pfam" id="PF00149">
    <property type="entry name" value="Metallophos"/>
    <property type="match status" value="1"/>
</dbReference>
<dbReference type="GO" id="GO:0016791">
    <property type="term" value="F:phosphatase activity"/>
    <property type="evidence" value="ECO:0007669"/>
    <property type="project" value="TreeGrafter"/>
</dbReference>
<dbReference type="KEGG" id="drm:Dred_2179"/>
<dbReference type="InterPro" id="IPR029052">
    <property type="entry name" value="Metallo-depent_PP-like"/>
</dbReference>
<dbReference type="SUPFAM" id="SSF56300">
    <property type="entry name" value="Metallo-dependent phosphatases"/>
    <property type="match status" value="1"/>
</dbReference>
<dbReference type="InterPro" id="IPR041780">
    <property type="entry name" value="MPP_PrpE-like"/>
</dbReference>
<evidence type="ECO:0000313" key="2">
    <source>
        <dbReference type="EMBL" id="ABO50696.1"/>
    </source>
</evidence>
<sequence>MKINRKNERGPFDIIGDVHGCLEELRELLYILGYREEKKSYIHPTGRKAIFLGDLGDRGPYCVESIRLVMGMIHGGYGLYVPGNHCNKLYRYLQGSNVQVKYGMEKTVAELKSLNPMERDIFSREFISFYEASPLYLILDAGNLVATHAGIKEEMIGQVNKRIKSFCLYGDTTGDVTPEGLPVRRDWAKHYRGKALIVYGHTPVEEPVFKNNTIDIDTACAMGGKLTALRYPERKIVQVPARTVYYIRDGTKIEVSIG</sequence>
<dbReference type="eggNOG" id="COG0639">
    <property type="taxonomic scope" value="Bacteria"/>
</dbReference>
<name>A4J6J3_DESRM</name>
<dbReference type="RefSeq" id="WP_011878498.1">
    <property type="nucleotide sequence ID" value="NC_009253.1"/>
</dbReference>
<dbReference type="InterPro" id="IPR004843">
    <property type="entry name" value="Calcineurin-like_PHP"/>
</dbReference>
<dbReference type="InterPro" id="IPR050126">
    <property type="entry name" value="Ap4A_hydrolase"/>
</dbReference>
<organism evidence="2 3">
    <name type="scientific">Desulforamulus reducens (strain ATCC BAA-1160 / DSM 100696 / MI-1)</name>
    <name type="common">Desulfotomaculum reducens</name>
    <dbReference type="NCBI Taxonomy" id="349161"/>
    <lineage>
        <taxon>Bacteria</taxon>
        <taxon>Bacillati</taxon>
        <taxon>Bacillota</taxon>
        <taxon>Clostridia</taxon>
        <taxon>Eubacteriales</taxon>
        <taxon>Peptococcaceae</taxon>
        <taxon>Desulforamulus</taxon>
    </lineage>
</organism>
<dbReference type="PRINTS" id="PR00114">
    <property type="entry name" value="STPHPHTASE"/>
</dbReference>
<keyword evidence="3" id="KW-1185">Reference proteome</keyword>
<accession>A4J6J3</accession>
<dbReference type="Gene3D" id="3.60.21.10">
    <property type="match status" value="1"/>
</dbReference>
<evidence type="ECO:0000259" key="1">
    <source>
        <dbReference type="Pfam" id="PF00149"/>
    </source>
</evidence>
<dbReference type="PANTHER" id="PTHR42850">
    <property type="entry name" value="METALLOPHOSPHOESTERASE"/>
    <property type="match status" value="1"/>
</dbReference>